<evidence type="ECO:0000313" key="2">
    <source>
        <dbReference type="Proteomes" id="UP000326757"/>
    </source>
</evidence>
<sequence>MTSLIRVYLAPSFYSPHASIARPKLVTLFLFLFRSPFPYNFQSTFLPILSTNLTNSLSCHRITYACI</sequence>
<dbReference type="Proteomes" id="UP000326757">
    <property type="component" value="Unassembled WGS sequence"/>
</dbReference>
<evidence type="ECO:0000313" key="1">
    <source>
        <dbReference type="EMBL" id="KAB8302429.1"/>
    </source>
</evidence>
<name>A0A5N6KGP5_MONLA</name>
<organism evidence="1 2">
    <name type="scientific">Monilinia laxa</name>
    <name type="common">Brown rot fungus</name>
    <name type="synonym">Sclerotinia laxa</name>
    <dbReference type="NCBI Taxonomy" id="61186"/>
    <lineage>
        <taxon>Eukaryota</taxon>
        <taxon>Fungi</taxon>
        <taxon>Dikarya</taxon>
        <taxon>Ascomycota</taxon>
        <taxon>Pezizomycotina</taxon>
        <taxon>Leotiomycetes</taxon>
        <taxon>Helotiales</taxon>
        <taxon>Sclerotiniaceae</taxon>
        <taxon>Monilinia</taxon>
    </lineage>
</organism>
<dbReference type="EMBL" id="VIGI01000003">
    <property type="protein sequence ID" value="KAB8302429.1"/>
    <property type="molecule type" value="Genomic_DNA"/>
</dbReference>
<proteinExistence type="predicted"/>
<keyword evidence="2" id="KW-1185">Reference proteome</keyword>
<accession>A0A5N6KGP5</accession>
<protein>
    <submittedName>
        <fullName evidence="1">Uncharacterized protein</fullName>
    </submittedName>
</protein>
<comment type="caution">
    <text evidence="1">The sequence shown here is derived from an EMBL/GenBank/DDBJ whole genome shotgun (WGS) entry which is preliminary data.</text>
</comment>
<gene>
    <name evidence="1" type="ORF">EYC80_005843</name>
</gene>
<reference evidence="1 2" key="1">
    <citation type="submission" date="2019-06" db="EMBL/GenBank/DDBJ databases">
        <title>Genome Sequence of the Brown Rot Fungal Pathogen Monilinia laxa.</title>
        <authorList>
            <person name="De Miccolis Angelini R.M."/>
            <person name="Landi L."/>
            <person name="Abate D."/>
            <person name="Pollastro S."/>
            <person name="Romanazzi G."/>
            <person name="Faretra F."/>
        </authorList>
    </citation>
    <scope>NUCLEOTIDE SEQUENCE [LARGE SCALE GENOMIC DNA]</scope>
    <source>
        <strain evidence="1 2">Mlax316</strain>
    </source>
</reference>
<dbReference type="AlphaFoldDB" id="A0A5N6KGP5"/>